<proteinExistence type="predicted"/>
<dbReference type="InterPro" id="IPR029062">
    <property type="entry name" value="Class_I_gatase-like"/>
</dbReference>
<keyword evidence="1" id="KW-0472">Membrane</keyword>
<name>A0A1Q2MEJ5_9BACT</name>
<evidence type="ECO:0000259" key="2">
    <source>
        <dbReference type="SMART" id="SM00327"/>
    </source>
</evidence>
<dbReference type="SUPFAM" id="SSF53300">
    <property type="entry name" value="vWA-like"/>
    <property type="match status" value="1"/>
</dbReference>
<reference evidence="4" key="1">
    <citation type="submission" date="2017-02" db="EMBL/GenBank/DDBJ databases">
        <title>Comparative genomics and description of representatives of a novel lineage of planctomycetes thriving in anoxic sediments.</title>
        <authorList>
            <person name="Spring S."/>
            <person name="Bunk B."/>
            <person name="Sproer C."/>
        </authorList>
    </citation>
    <scope>NUCLEOTIDE SEQUENCE [LARGE SCALE GENOMIC DNA]</scope>
    <source>
        <strain evidence="4">SM-Chi-D1</strain>
    </source>
</reference>
<dbReference type="STRING" id="1851148.SMSP2_01438"/>
<dbReference type="Proteomes" id="UP000188181">
    <property type="component" value="Chromosome"/>
</dbReference>
<feature type="transmembrane region" description="Helical" evidence="1">
    <location>
        <begin position="36"/>
        <end position="56"/>
    </location>
</feature>
<organism evidence="3 4">
    <name type="scientific">Limihaloglobus sulfuriphilus</name>
    <dbReference type="NCBI Taxonomy" id="1851148"/>
    <lineage>
        <taxon>Bacteria</taxon>
        <taxon>Pseudomonadati</taxon>
        <taxon>Planctomycetota</taxon>
        <taxon>Phycisphaerae</taxon>
        <taxon>Sedimentisphaerales</taxon>
        <taxon>Sedimentisphaeraceae</taxon>
        <taxon>Limihaloglobus</taxon>
    </lineage>
</organism>
<dbReference type="RefSeq" id="WP_146683289.1">
    <property type="nucleotide sequence ID" value="NZ_CP019646.1"/>
</dbReference>
<dbReference type="Gene3D" id="1.25.40.10">
    <property type="entry name" value="Tetratricopeptide repeat domain"/>
    <property type="match status" value="3"/>
</dbReference>
<dbReference type="Gene3D" id="3.40.50.880">
    <property type="match status" value="1"/>
</dbReference>
<gene>
    <name evidence="3" type="ORF">SMSP2_01438</name>
</gene>
<feature type="domain" description="VWFA" evidence="2">
    <location>
        <begin position="403"/>
        <end position="567"/>
    </location>
</feature>
<evidence type="ECO:0000313" key="3">
    <source>
        <dbReference type="EMBL" id="AQQ71074.1"/>
    </source>
</evidence>
<dbReference type="KEGG" id="pbas:SMSP2_01438"/>
<sequence length="2662" mass="296721">MGFIEYKYLLLLVIAVVLVLYAGLRSKRPHERQSLLTALNVITVSLVIFALAGLYIKTEPDEKGRVYLLDISASIPDTSIETAFNTINEMQESTPLKGRLFLYASSVYEIDSEPERLELTDLLQEIERIRGLETESCRSATADALSRILDSCSSGESVCLFTDGIETEGSAARLLEDFSKKNVGLQVEIIDTFAGPEVLLKSVQMPGSIRFGEPASMDVYILSSHPQMGHLSCSGLDSDFSYTTDIELAAGQNAVSFPVHLLREGQHIFEVEITGEKDFSQENNRLETSMFVTGAAQICVLESNPASPVYNSLKEWFGKSAVILPLEEEEQLGEAQLLVIADTPDTELDFSLQERIAQEVRNGMGLLVTGGYRVAAGNAYSEDPMSELLPLEFVQPIEKRDPSSTVVYIIDTSGSMTGSRVELAKEVVRLSLKRLKPHDKAGIVEFYGSRKWAAPIQPASNAIDINRALNRLSAGGGTVILPAIEEAFYALQNVDTRTRHVLVLTDGGVEKGRFESLIRRMTQYRITLSTVLVGPGTHTSFLSDLAQWGRGKFYLARDRFSIPEVIFKQPKTSRLSIYVEKDFYMSGSDTVLFDNINFQLIPYLHGLIKSAPRPNATLSLSSDSGEPLYCRWDYGLGKVGVYTSQLAGQWSSDAADSDEYARLVQQICQNLYSSPGNTDYLVQPQLNGNVAVIDIHSGPRSSDYKSKAVIEGRLSNADGKEIFLSASSLLDDKWRSEPLVLESGSYSIDIGDNTGAASITAAPAAELGDIVSDYTLQNAAGSLDYSRSVLSNYKVKPLWTWCLLAALVSFMANIIIRRIGPRSATAFVLLGLLAVSSSGYAQSAEVNTKLSQIGSSYISGAAEKAGRELLSISDDETFSYANLPLFAMLNGDYASAARIYESQTAEHADFESLVFRGICRLHNDEYLQALENFEDAAKRAGLKRDRKYALALCIHASEKAGKLSDTASRWSSMPNMTDEHFAALIDIYTITGEFDDAVKLIEHARSNNIAEELVTTLEFQKKLIGIALEQGDTDKAKEIYRGLIKDERNRIIYIDGLARLMMYDSDRPQVISLYTESIEEASKASDLMLIAESCGSMGFYDLAEQAAEKALEIDPEYRLSATMFLSEMYYRSGETAHAIELIDRAYQDLSDSAESVVELAEAAERFGDPVKSISMLQRAYELSGGPEVLMRTAWLLEKTGSEDRAYETWYRMWQTATRESMKIQARDHLIDLASRKGRLADLVIELEESLDKKPDPNALGLLVDIYVAANDPISAVEVLKEYSAGSGDQVERINDLIQVYIRTEKFGKCTRLLEQLVEVDPENAEEYLQQIAVIAIERQNRYDAVEAIKRMEELGEAGGVSDEFSAGILSMLDMHEQAQDAYDRIIANNPDNIEAYLLWARAANNAGNREQAVERLRRLLVDEVQDDLFAIAVDGLLNLETGRDDLNIALARVYSRIAASPSKVLNYRLAVDICETLGYRDKIEQLLLFCSAAAGQRRAAIVRELVDTAGANANVEGQIEYGKLLLLLGEVMPPQVYIDLGRAALKKNDVVLAERIFSLADAGDSDSAIKQQVAQSFEDASMPEKADRIIRELLITDPDNVSLYVKSGSYCEQFGLFDKALSQYMRANSLIQNRMPVSVSGSNGGAAQDKKNVRRAANVNEQELFADTITTALISVSRTDQQKRNLLDSVTSRLESEILEVEKLIKNGGDKQITAYPRLYNIWKQFDRVALSQAKTELADEYAVRLSEIFKDDEFFEDKIITSRVETGLIQSCHFFLEKFKGSDSISLIDKTLLSTWFDSAAQELDPDELIAAESEPVQIANLALRLILNGREEKAMQVLRSMDNFPFKDNKHRAACIAMLMYFNDEELTDKFFNSWVDQKSKSEGFSADDFVPLINSAWPLLSEDGRNRLIGKITLIKGDAAGWDEFTAKLAGTEFDEEITFEQALELAGSSDTGFEVLLKSLENKSAEQRIRIFNTAISAKREHTRVAFILQLAASLKYDLSEDFTNAIVDTYRQYASESDCKSYISVRRYSWNKNPDQPQLGVKLAGVLLAKTTDNPAAMTAAVVAAGTAEDNAQAANLASLTIDLLANTKKIDHNFSAMVEDIAYALSPDDLDSIIMDVTDMMDIFGVTPAGLYIAAELNFRAGRSEQARQMNKKAFELDPSNRVITRNLIDLYSVAGRKRRLAEILSGSLVSSGLSSSYEWRTLVNLYCETGQPEKALIPAREDQTVLSHLNYMRIYHQMGDEKKLTMAFRKFVTDSRVDQTFFSPRWLVDNTTGGMKGYDQSRSRIRPGLYDVFANEDFALEEYRQVLLSAEPLRRDISNAAGGYAMALINKSASSQWLRSLPQNADEMNRKNVLVLEQLVRTAPEEVAAVYPGAFDVLAARIEEPEHEMLAALAELAGLIGRNDDQKRVYRLSALLAAADLETSYTAEKNFETIQNWLDSLPENSRNDYAARVCDYIKPSPFFSDSEKDIFARLDFIKSNSSKEFWLSSVDELFESPAASRLPSVKARAACILVRFEDFKVYAQEAMEMNTYRNYSVYPFDCSQMLCSPQENPEFISYLEYISGLIDEHRQKGIRNDRVCVQDYCLLARKAFTTGFKEKFEELVNAALECVNELSLESLWLLDCYELAGDKEKYQNLYSRLSEEGILPLERMNNN</sequence>
<evidence type="ECO:0000313" key="4">
    <source>
        <dbReference type="Proteomes" id="UP000188181"/>
    </source>
</evidence>
<protein>
    <submittedName>
        <fullName evidence="3">Tetratricopeptide repeat protein</fullName>
    </submittedName>
</protein>
<dbReference type="EMBL" id="CP019646">
    <property type="protein sequence ID" value="AQQ71074.1"/>
    <property type="molecule type" value="Genomic_DNA"/>
</dbReference>
<evidence type="ECO:0000256" key="1">
    <source>
        <dbReference type="SAM" id="Phobius"/>
    </source>
</evidence>
<dbReference type="PANTHER" id="PTHR37947">
    <property type="entry name" value="BLL2462 PROTEIN"/>
    <property type="match status" value="1"/>
</dbReference>
<dbReference type="SUPFAM" id="SSF52317">
    <property type="entry name" value="Class I glutamine amidotransferase-like"/>
    <property type="match status" value="1"/>
</dbReference>
<dbReference type="Pfam" id="PF13519">
    <property type="entry name" value="VWA_2"/>
    <property type="match status" value="1"/>
</dbReference>
<dbReference type="InterPro" id="IPR002035">
    <property type="entry name" value="VWF_A"/>
</dbReference>
<dbReference type="InterPro" id="IPR036465">
    <property type="entry name" value="vWFA_dom_sf"/>
</dbReference>
<dbReference type="SUPFAM" id="SSF48452">
    <property type="entry name" value="TPR-like"/>
    <property type="match status" value="3"/>
</dbReference>
<accession>A0A1Q2MEJ5</accession>
<keyword evidence="1" id="KW-0812">Transmembrane</keyword>
<dbReference type="Gene3D" id="3.40.50.410">
    <property type="entry name" value="von Willebrand factor, type A domain"/>
    <property type="match status" value="1"/>
</dbReference>
<dbReference type="PANTHER" id="PTHR37947:SF2">
    <property type="entry name" value="VON WILLEBRAND FACTOR TYPE A"/>
    <property type="match status" value="1"/>
</dbReference>
<keyword evidence="4" id="KW-1185">Reference proteome</keyword>
<keyword evidence="1" id="KW-1133">Transmembrane helix</keyword>
<dbReference type="OrthoDB" id="9781333at2"/>
<feature type="transmembrane region" description="Helical" evidence="1">
    <location>
        <begin position="6"/>
        <end position="24"/>
    </location>
</feature>
<dbReference type="SMART" id="SM00028">
    <property type="entry name" value="TPR"/>
    <property type="match status" value="5"/>
</dbReference>
<dbReference type="SMART" id="SM00327">
    <property type="entry name" value="VWA"/>
    <property type="match status" value="1"/>
</dbReference>
<dbReference type="InterPro" id="IPR011990">
    <property type="entry name" value="TPR-like_helical_dom_sf"/>
</dbReference>
<dbReference type="InterPro" id="IPR019734">
    <property type="entry name" value="TPR_rpt"/>
</dbReference>